<evidence type="ECO:0000259" key="3">
    <source>
        <dbReference type="Pfam" id="PF13649"/>
    </source>
</evidence>
<reference evidence="5" key="1">
    <citation type="submission" date="2017-10" db="EMBL/GenBank/DDBJ databases">
        <authorList>
            <person name="Gaisin V.A."/>
            <person name="Rysina M.S."/>
            <person name="Grouzdev D.S."/>
        </authorList>
    </citation>
    <scope>NUCLEOTIDE SEQUENCE [LARGE SCALE GENOMIC DNA]</scope>
    <source>
        <strain evidence="5">V1</strain>
    </source>
</reference>
<accession>A0A317T8V8</accession>
<dbReference type="RefSeq" id="WP_110022499.1">
    <property type="nucleotide sequence ID" value="NZ_PDNZ01000002.1"/>
</dbReference>
<dbReference type="GO" id="GO:0008168">
    <property type="term" value="F:methyltransferase activity"/>
    <property type="evidence" value="ECO:0007669"/>
    <property type="project" value="UniProtKB-KW"/>
</dbReference>
<dbReference type="PANTHER" id="PTHR43861">
    <property type="entry name" value="TRANS-ACONITATE 2-METHYLTRANSFERASE-RELATED"/>
    <property type="match status" value="1"/>
</dbReference>
<feature type="domain" description="Methyltransferase" evidence="3">
    <location>
        <begin position="59"/>
        <end position="157"/>
    </location>
</feature>
<dbReference type="InterPro" id="IPR041698">
    <property type="entry name" value="Methyltransf_25"/>
</dbReference>
<protein>
    <submittedName>
        <fullName evidence="4">SAM-dependent methyltransferase</fullName>
    </submittedName>
</protein>
<sequence>MVMPFEQKYSVEEIKNHFDNDVARFSNLDTGQKSLIDAPLLMELISLSAFRSTKNIKRVLDIGCGAGNSTLKLLQYVGSFHCDLVDLSRPMLDKACERIGKVNSGVIRSFQSDFRHVDLEESSYDVILATAVLHHLRDDGDWEAAFRKIFQLTAPGGSVWITDLVSHETEPVQKLMWERYGYYLYAAGGEEYKDKVFANIEKEDTPRSVPYQLDLLRHVGFRRVELLYKNECFAAYGAIKTD</sequence>
<keyword evidence="5" id="KW-1185">Reference proteome</keyword>
<comment type="caution">
    <text evidence="4">The sequence shown here is derived from an EMBL/GenBank/DDBJ whole genome shotgun (WGS) entry which is preliminary data.</text>
</comment>
<evidence type="ECO:0000313" key="4">
    <source>
        <dbReference type="EMBL" id="PWW82780.1"/>
    </source>
</evidence>
<dbReference type="InterPro" id="IPR029063">
    <property type="entry name" value="SAM-dependent_MTases_sf"/>
</dbReference>
<dbReference type="PANTHER" id="PTHR43861:SF1">
    <property type="entry name" value="TRANS-ACONITATE 2-METHYLTRANSFERASE"/>
    <property type="match status" value="1"/>
</dbReference>
<dbReference type="EMBL" id="PDNZ01000002">
    <property type="protein sequence ID" value="PWW82780.1"/>
    <property type="molecule type" value="Genomic_DNA"/>
</dbReference>
<keyword evidence="2 4" id="KW-0808">Transferase</keyword>
<dbReference type="SUPFAM" id="SSF53335">
    <property type="entry name" value="S-adenosyl-L-methionine-dependent methyltransferases"/>
    <property type="match status" value="1"/>
</dbReference>
<dbReference type="Gene3D" id="3.40.50.150">
    <property type="entry name" value="Vaccinia Virus protein VP39"/>
    <property type="match status" value="1"/>
</dbReference>
<evidence type="ECO:0000256" key="2">
    <source>
        <dbReference type="ARBA" id="ARBA00022679"/>
    </source>
</evidence>
<organism evidence="4 5">
    <name type="scientific">Prosthecochloris marina</name>
    <dbReference type="NCBI Taxonomy" id="2017681"/>
    <lineage>
        <taxon>Bacteria</taxon>
        <taxon>Pseudomonadati</taxon>
        <taxon>Chlorobiota</taxon>
        <taxon>Chlorobiia</taxon>
        <taxon>Chlorobiales</taxon>
        <taxon>Chlorobiaceae</taxon>
        <taxon>Prosthecochloris</taxon>
    </lineage>
</organism>
<name>A0A317T8V8_9CHLB</name>
<keyword evidence="1 4" id="KW-0489">Methyltransferase</keyword>
<dbReference type="Proteomes" id="UP000246278">
    <property type="component" value="Unassembled WGS sequence"/>
</dbReference>
<dbReference type="AlphaFoldDB" id="A0A317T8V8"/>
<dbReference type="GO" id="GO:0032259">
    <property type="term" value="P:methylation"/>
    <property type="evidence" value="ECO:0007669"/>
    <property type="project" value="UniProtKB-KW"/>
</dbReference>
<evidence type="ECO:0000256" key="1">
    <source>
        <dbReference type="ARBA" id="ARBA00022603"/>
    </source>
</evidence>
<dbReference type="Pfam" id="PF13649">
    <property type="entry name" value="Methyltransf_25"/>
    <property type="match status" value="1"/>
</dbReference>
<dbReference type="CDD" id="cd02440">
    <property type="entry name" value="AdoMet_MTases"/>
    <property type="match status" value="1"/>
</dbReference>
<proteinExistence type="predicted"/>
<dbReference type="OrthoDB" id="9770553at2"/>
<gene>
    <name evidence="4" type="ORF">CR164_03305</name>
</gene>
<evidence type="ECO:0000313" key="5">
    <source>
        <dbReference type="Proteomes" id="UP000246278"/>
    </source>
</evidence>